<evidence type="ECO:0000256" key="1">
    <source>
        <dbReference type="SAM" id="MobiDB-lite"/>
    </source>
</evidence>
<comment type="caution">
    <text evidence="3">The sequence shown here is derived from an EMBL/GenBank/DDBJ whole genome shotgun (WGS) entry which is preliminary data.</text>
</comment>
<dbReference type="AlphaFoldDB" id="A0A8T1VW05"/>
<protein>
    <recommendedName>
        <fullName evidence="5">Secreted protein</fullName>
    </recommendedName>
</protein>
<accession>A0A8T1VW05</accession>
<keyword evidence="2" id="KW-0732">Signal</keyword>
<sequence length="115" mass="12726">MRVWTGRLDGASSVAAVVALVCSTQDVTCVAHDVPDSSYSRRPAATRRLERRRRRTHSLTRSLVKLRPPAPSALKVSDKQPREHIRPRATNFAVKGCVCLILGNKNSGNNRAKRP</sequence>
<keyword evidence="4" id="KW-1185">Reference proteome</keyword>
<feature type="signal peptide" evidence="2">
    <location>
        <begin position="1"/>
        <end position="19"/>
    </location>
</feature>
<name>A0A8T1VW05_9STRA</name>
<reference evidence="3" key="1">
    <citation type="submission" date="2021-02" db="EMBL/GenBank/DDBJ databases">
        <authorList>
            <person name="Palmer J.M."/>
        </authorList>
    </citation>
    <scope>NUCLEOTIDE SEQUENCE</scope>
    <source>
        <strain evidence="3">SCRP734</strain>
    </source>
</reference>
<evidence type="ECO:0000256" key="2">
    <source>
        <dbReference type="SAM" id="SignalP"/>
    </source>
</evidence>
<evidence type="ECO:0000313" key="4">
    <source>
        <dbReference type="Proteomes" id="UP000694044"/>
    </source>
</evidence>
<evidence type="ECO:0000313" key="3">
    <source>
        <dbReference type="EMBL" id="KAG7384199.1"/>
    </source>
</evidence>
<evidence type="ECO:0008006" key="5">
    <source>
        <dbReference type="Google" id="ProtNLM"/>
    </source>
</evidence>
<feature type="chain" id="PRO_5035751811" description="Secreted protein" evidence="2">
    <location>
        <begin position="20"/>
        <end position="115"/>
    </location>
</feature>
<gene>
    <name evidence="3" type="ORF">PHYPSEUDO_002887</name>
</gene>
<organism evidence="3 4">
    <name type="scientific">Phytophthora pseudosyringae</name>
    <dbReference type="NCBI Taxonomy" id="221518"/>
    <lineage>
        <taxon>Eukaryota</taxon>
        <taxon>Sar</taxon>
        <taxon>Stramenopiles</taxon>
        <taxon>Oomycota</taxon>
        <taxon>Peronosporomycetes</taxon>
        <taxon>Peronosporales</taxon>
        <taxon>Peronosporaceae</taxon>
        <taxon>Phytophthora</taxon>
    </lineage>
</organism>
<dbReference type="Proteomes" id="UP000694044">
    <property type="component" value="Unassembled WGS sequence"/>
</dbReference>
<feature type="region of interest" description="Disordered" evidence="1">
    <location>
        <begin position="35"/>
        <end position="57"/>
    </location>
</feature>
<dbReference type="EMBL" id="JAGDFM010000154">
    <property type="protein sequence ID" value="KAG7384199.1"/>
    <property type="molecule type" value="Genomic_DNA"/>
</dbReference>
<proteinExistence type="predicted"/>